<dbReference type="PANTHER" id="PTHR30055:SF196">
    <property type="entry name" value="HTH-TYPE TRANSCRIPTIONAL REGULATOR RUTR"/>
    <property type="match status" value="1"/>
</dbReference>
<keyword evidence="1 2" id="KW-0238">DNA-binding</keyword>
<evidence type="ECO:0000256" key="1">
    <source>
        <dbReference type="ARBA" id="ARBA00023125"/>
    </source>
</evidence>
<evidence type="ECO:0000313" key="4">
    <source>
        <dbReference type="EMBL" id="MCU7553874.1"/>
    </source>
</evidence>
<reference evidence="5" key="1">
    <citation type="submission" date="2023-07" db="EMBL/GenBank/DDBJ databases">
        <title>Study on multiphase classification of strain Alteromonas salexigens isolated from the Yellow Sea.</title>
        <authorList>
            <person name="Sun L."/>
        </authorList>
    </citation>
    <scope>NUCLEOTIDE SEQUENCE [LARGE SCALE GENOMIC DNA]</scope>
    <source>
        <strain evidence="5">ASW11-19</strain>
    </source>
</reference>
<dbReference type="EMBL" id="JAOTJC010000006">
    <property type="protein sequence ID" value="MCU7553874.1"/>
    <property type="molecule type" value="Genomic_DNA"/>
</dbReference>
<dbReference type="Gene3D" id="1.10.10.60">
    <property type="entry name" value="Homeodomain-like"/>
    <property type="match status" value="1"/>
</dbReference>
<dbReference type="InterPro" id="IPR050109">
    <property type="entry name" value="HTH-type_TetR-like_transc_reg"/>
</dbReference>
<dbReference type="InterPro" id="IPR001647">
    <property type="entry name" value="HTH_TetR"/>
</dbReference>
<gene>
    <name evidence="4" type="ORF">OCL06_04610</name>
</gene>
<evidence type="ECO:0000259" key="3">
    <source>
        <dbReference type="PROSITE" id="PS50977"/>
    </source>
</evidence>
<protein>
    <submittedName>
        <fullName evidence="4">TetR/AcrR family transcriptional regulator</fullName>
    </submittedName>
</protein>
<dbReference type="InterPro" id="IPR013573">
    <property type="entry name" value="Tscrpt_reg_YcdC_C"/>
</dbReference>
<dbReference type="InterPro" id="IPR009057">
    <property type="entry name" value="Homeodomain-like_sf"/>
</dbReference>
<dbReference type="Proteomes" id="UP001209257">
    <property type="component" value="Unassembled WGS sequence"/>
</dbReference>
<feature type="domain" description="HTH tetR-type" evidence="3">
    <location>
        <begin position="13"/>
        <end position="73"/>
    </location>
</feature>
<dbReference type="PRINTS" id="PR00455">
    <property type="entry name" value="HTHTETR"/>
</dbReference>
<evidence type="ECO:0000256" key="2">
    <source>
        <dbReference type="PROSITE-ProRule" id="PRU00335"/>
    </source>
</evidence>
<dbReference type="InterPro" id="IPR036271">
    <property type="entry name" value="Tet_transcr_reg_TetR-rel_C_sf"/>
</dbReference>
<organism evidence="4 5">
    <name type="scientific">Alteromonas salexigens</name>
    <dbReference type="NCBI Taxonomy" id="2982530"/>
    <lineage>
        <taxon>Bacteria</taxon>
        <taxon>Pseudomonadati</taxon>
        <taxon>Pseudomonadota</taxon>
        <taxon>Gammaproteobacteria</taxon>
        <taxon>Alteromonadales</taxon>
        <taxon>Alteromonadaceae</taxon>
        <taxon>Alteromonas/Salinimonas group</taxon>
        <taxon>Alteromonas</taxon>
    </lineage>
</organism>
<comment type="caution">
    <text evidence="4">The sequence shown here is derived from an EMBL/GenBank/DDBJ whole genome shotgun (WGS) entry which is preliminary data.</text>
</comment>
<dbReference type="Pfam" id="PF00440">
    <property type="entry name" value="TetR_N"/>
    <property type="match status" value="1"/>
</dbReference>
<dbReference type="Pfam" id="PF08362">
    <property type="entry name" value="TetR_C_3"/>
    <property type="match status" value="1"/>
</dbReference>
<proteinExistence type="predicted"/>
<name>A0ABT2VPM4_9ALTE</name>
<dbReference type="SUPFAM" id="SSF46689">
    <property type="entry name" value="Homeodomain-like"/>
    <property type="match status" value="1"/>
</dbReference>
<keyword evidence="5" id="KW-1185">Reference proteome</keyword>
<dbReference type="Gene3D" id="1.10.357.10">
    <property type="entry name" value="Tetracycline Repressor, domain 2"/>
    <property type="match status" value="1"/>
</dbReference>
<accession>A0ABT2VPM4</accession>
<sequence>MSTQKVSDAGVGAKNRARILTAAEKAFASHGLKGTSVQQIADEAGLPKTNVLYYFKTKLALYLTILEDTLALWNSHFDQATADDDPADALASYIAEKMELSRTRPLASKIFAMEILNGAPNLTAYFEEEHTVWMRSRTAVIQAWIDQGKMQPVAPEYLLFTIWGSTQHYADFAAQITHLRGPMRKEEFRQATRDLVRLILTGCGLAVPEQYQVAEARHG</sequence>
<dbReference type="SUPFAM" id="SSF48498">
    <property type="entry name" value="Tetracyclin repressor-like, C-terminal domain"/>
    <property type="match status" value="1"/>
</dbReference>
<feature type="DNA-binding region" description="H-T-H motif" evidence="2">
    <location>
        <begin position="36"/>
        <end position="55"/>
    </location>
</feature>
<evidence type="ECO:0000313" key="5">
    <source>
        <dbReference type="Proteomes" id="UP001209257"/>
    </source>
</evidence>
<dbReference type="PROSITE" id="PS50977">
    <property type="entry name" value="HTH_TETR_2"/>
    <property type="match status" value="1"/>
</dbReference>
<dbReference type="RefSeq" id="WP_262992574.1">
    <property type="nucleotide sequence ID" value="NZ_JAOTJC010000006.1"/>
</dbReference>
<dbReference type="PANTHER" id="PTHR30055">
    <property type="entry name" value="HTH-TYPE TRANSCRIPTIONAL REGULATOR RUTR"/>
    <property type="match status" value="1"/>
</dbReference>